<gene>
    <name evidence="3" type="ORF">IMCC3135_18110</name>
</gene>
<dbReference type="Pfam" id="PF04972">
    <property type="entry name" value="BON"/>
    <property type="match status" value="1"/>
</dbReference>
<proteinExistence type="predicted"/>
<accession>A0A2Z2NUJ4</accession>
<feature type="domain" description="BON" evidence="2">
    <location>
        <begin position="49"/>
        <end position="99"/>
    </location>
</feature>
<reference evidence="3 4" key="1">
    <citation type="submission" date="2016-12" db="EMBL/GenBank/DDBJ databases">
        <authorList>
            <person name="Song W.-J."/>
            <person name="Kurnit D.M."/>
        </authorList>
    </citation>
    <scope>NUCLEOTIDE SEQUENCE [LARGE SCALE GENOMIC DNA]</scope>
    <source>
        <strain evidence="3 4">IMCC3135</strain>
    </source>
</reference>
<sequence>MKVITASTVLLLSLMFNVVNAEDALIEEPAPIEQAVKMDSHISWQDFQDRLISYPRVNVTMSDEGVITLQGFVKGPFENGELEELANRVENATKVVNSIGMK</sequence>
<evidence type="ECO:0000259" key="2">
    <source>
        <dbReference type="Pfam" id="PF04972"/>
    </source>
</evidence>
<feature type="chain" id="PRO_5016310123" description="BON domain-containing protein" evidence="1">
    <location>
        <begin position="22"/>
        <end position="102"/>
    </location>
</feature>
<evidence type="ECO:0000313" key="3">
    <source>
        <dbReference type="EMBL" id="ASJ73701.1"/>
    </source>
</evidence>
<evidence type="ECO:0000256" key="1">
    <source>
        <dbReference type="SAM" id="SignalP"/>
    </source>
</evidence>
<dbReference type="InterPro" id="IPR007055">
    <property type="entry name" value="BON_dom"/>
</dbReference>
<protein>
    <recommendedName>
        <fullName evidence="2">BON domain-containing protein</fullName>
    </recommendedName>
</protein>
<name>A0A2Z2NUJ4_9GAMM</name>
<dbReference type="AlphaFoldDB" id="A0A2Z2NUJ4"/>
<dbReference type="Proteomes" id="UP000250079">
    <property type="component" value="Chromosome"/>
</dbReference>
<keyword evidence="4" id="KW-1185">Reference proteome</keyword>
<feature type="signal peptide" evidence="1">
    <location>
        <begin position="1"/>
        <end position="21"/>
    </location>
</feature>
<dbReference type="KEGG" id="gai:IMCC3135_18110"/>
<keyword evidence="1" id="KW-0732">Signal</keyword>
<dbReference type="RefSeq" id="WP_088918843.1">
    <property type="nucleotide sequence ID" value="NZ_CP018632.1"/>
</dbReference>
<dbReference type="EMBL" id="CP018632">
    <property type="protein sequence ID" value="ASJ73701.1"/>
    <property type="molecule type" value="Genomic_DNA"/>
</dbReference>
<organism evidence="3 4">
    <name type="scientific">Granulosicoccus antarcticus IMCC3135</name>
    <dbReference type="NCBI Taxonomy" id="1192854"/>
    <lineage>
        <taxon>Bacteria</taxon>
        <taxon>Pseudomonadati</taxon>
        <taxon>Pseudomonadota</taxon>
        <taxon>Gammaproteobacteria</taxon>
        <taxon>Chromatiales</taxon>
        <taxon>Granulosicoccaceae</taxon>
        <taxon>Granulosicoccus</taxon>
    </lineage>
</organism>
<evidence type="ECO:0000313" key="4">
    <source>
        <dbReference type="Proteomes" id="UP000250079"/>
    </source>
</evidence>